<evidence type="ECO:0000313" key="2">
    <source>
        <dbReference type="Proteomes" id="UP000641588"/>
    </source>
</evidence>
<reference evidence="1" key="1">
    <citation type="submission" date="2019-10" db="EMBL/GenBank/DDBJ databases">
        <title>Description of Paenibacillus glebae sp. nov.</title>
        <authorList>
            <person name="Carlier A."/>
            <person name="Qi S."/>
        </authorList>
    </citation>
    <scope>NUCLEOTIDE SEQUENCE</scope>
    <source>
        <strain evidence="1">LMG 31456</strain>
    </source>
</reference>
<name>A0A972GM49_9BACL</name>
<dbReference type="AlphaFoldDB" id="A0A972GM49"/>
<evidence type="ECO:0000313" key="1">
    <source>
        <dbReference type="EMBL" id="NOU93326.1"/>
    </source>
</evidence>
<proteinExistence type="predicted"/>
<dbReference type="RefSeq" id="WP_171651524.1">
    <property type="nucleotide sequence ID" value="NZ_WHOD01000045.1"/>
</dbReference>
<dbReference type="InterPro" id="IPR019688">
    <property type="entry name" value="DUF2533"/>
</dbReference>
<comment type="caution">
    <text evidence="1">The sequence shown here is derived from an EMBL/GenBank/DDBJ whole genome shotgun (WGS) entry which is preliminary data.</text>
</comment>
<sequence length="87" mass="9912">MSSVHEAITSHTRKMHSHLEVFQQLDQQREEAIEHVISLCTSGQPYTIDAINRITASINEHAKHGISPTRPYVTTSMVEQYVNRTSH</sequence>
<dbReference type="Pfam" id="PF10752">
    <property type="entry name" value="DUF2533"/>
    <property type="match status" value="1"/>
</dbReference>
<protein>
    <submittedName>
        <fullName evidence="1">DUF2533 family protein</fullName>
    </submittedName>
</protein>
<dbReference type="Proteomes" id="UP000641588">
    <property type="component" value="Unassembled WGS sequence"/>
</dbReference>
<dbReference type="EMBL" id="WHOD01000045">
    <property type="protein sequence ID" value="NOU93326.1"/>
    <property type="molecule type" value="Genomic_DNA"/>
</dbReference>
<keyword evidence="2" id="KW-1185">Reference proteome</keyword>
<organism evidence="1 2">
    <name type="scientific">Paenibacillus foliorum</name>
    <dbReference type="NCBI Taxonomy" id="2654974"/>
    <lineage>
        <taxon>Bacteria</taxon>
        <taxon>Bacillati</taxon>
        <taxon>Bacillota</taxon>
        <taxon>Bacilli</taxon>
        <taxon>Bacillales</taxon>
        <taxon>Paenibacillaceae</taxon>
        <taxon>Paenibacillus</taxon>
    </lineage>
</organism>
<accession>A0A972GM49</accession>
<gene>
    <name evidence="1" type="ORF">GC093_08860</name>
</gene>